<dbReference type="SMART" id="SM00091">
    <property type="entry name" value="PAS"/>
    <property type="match status" value="1"/>
</dbReference>
<dbReference type="InterPro" id="IPR052016">
    <property type="entry name" value="Bact_Sigma-Reg"/>
</dbReference>
<evidence type="ECO:0000256" key="2">
    <source>
        <dbReference type="SAM" id="MobiDB-lite"/>
    </source>
</evidence>
<evidence type="ECO:0000313" key="5">
    <source>
        <dbReference type="Proteomes" id="UP000199128"/>
    </source>
</evidence>
<reference evidence="5" key="1">
    <citation type="submission" date="2016-10" db="EMBL/GenBank/DDBJ databases">
        <authorList>
            <person name="Varghese N."/>
            <person name="Submissions S."/>
        </authorList>
    </citation>
    <scope>NUCLEOTIDE SEQUENCE [LARGE SCALE GENOMIC DNA]</scope>
    <source>
        <strain evidence="5">KHGC19</strain>
    </source>
</reference>
<dbReference type="GO" id="GO:0016791">
    <property type="term" value="F:phosphatase activity"/>
    <property type="evidence" value="ECO:0007669"/>
    <property type="project" value="TreeGrafter"/>
</dbReference>
<dbReference type="CDD" id="cd00130">
    <property type="entry name" value="PAS"/>
    <property type="match status" value="1"/>
</dbReference>
<feature type="domain" description="PAS" evidence="3">
    <location>
        <begin position="37"/>
        <end position="81"/>
    </location>
</feature>
<dbReference type="InterPro" id="IPR001932">
    <property type="entry name" value="PPM-type_phosphatase-like_dom"/>
</dbReference>
<dbReference type="InterPro" id="IPR036457">
    <property type="entry name" value="PPM-type-like_dom_sf"/>
</dbReference>
<feature type="region of interest" description="Disordered" evidence="2">
    <location>
        <begin position="794"/>
        <end position="825"/>
    </location>
</feature>
<evidence type="ECO:0000313" key="4">
    <source>
        <dbReference type="EMBL" id="SER64510.1"/>
    </source>
</evidence>
<dbReference type="InterPro" id="IPR000014">
    <property type="entry name" value="PAS"/>
</dbReference>
<protein>
    <submittedName>
        <fullName evidence="4">Stage II sporulation protein E (SpoIIE)</fullName>
    </submittedName>
</protein>
<dbReference type="SUPFAM" id="SSF55781">
    <property type="entry name" value="GAF domain-like"/>
    <property type="match status" value="1"/>
</dbReference>
<proteinExistence type="predicted"/>
<dbReference type="RefSeq" id="WP_257612397.1">
    <property type="nucleotide sequence ID" value="NZ_FOGP01000006.1"/>
</dbReference>
<feature type="compositionally biased region" description="Polar residues" evidence="2">
    <location>
        <begin position="814"/>
        <end position="825"/>
    </location>
</feature>
<dbReference type="Gene3D" id="3.30.450.40">
    <property type="match status" value="1"/>
</dbReference>
<dbReference type="SMART" id="SM00331">
    <property type="entry name" value="PP2C_SIG"/>
    <property type="match status" value="1"/>
</dbReference>
<organism evidence="4 5">
    <name type="scientific">Parafannyhessea umbonata</name>
    <dbReference type="NCBI Taxonomy" id="604330"/>
    <lineage>
        <taxon>Bacteria</taxon>
        <taxon>Bacillati</taxon>
        <taxon>Actinomycetota</taxon>
        <taxon>Coriobacteriia</taxon>
        <taxon>Coriobacteriales</taxon>
        <taxon>Atopobiaceae</taxon>
        <taxon>Parafannyhessea</taxon>
    </lineage>
</organism>
<dbReference type="EMBL" id="FOGP01000006">
    <property type="protein sequence ID" value="SER64510.1"/>
    <property type="molecule type" value="Genomic_DNA"/>
</dbReference>
<feature type="compositionally biased region" description="Polar residues" evidence="2">
    <location>
        <begin position="1"/>
        <end position="22"/>
    </location>
</feature>
<feature type="compositionally biased region" description="Low complexity" evidence="2">
    <location>
        <begin position="803"/>
        <end position="813"/>
    </location>
</feature>
<dbReference type="Gene3D" id="3.60.40.10">
    <property type="entry name" value="PPM-type phosphatase domain"/>
    <property type="match status" value="1"/>
</dbReference>
<name>A0A1H9QVP9_9ACTN</name>
<evidence type="ECO:0000259" key="3">
    <source>
        <dbReference type="PROSITE" id="PS50112"/>
    </source>
</evidence>
<dbReference type="Pfam" id="PF07228">
    <property type="entry name" value="SpoIIE"/>
    <property type="match status" value="1"/>
</dbReference>
<sequence>MPDASPQQPRILQPSTRQSEAGDQSAAGRLTKSKPMTDDALAAVLSLMSEAVIAFDGSGRVLLANEAAQGVWGLSRASLMGLSVRQLFLGCDGRPVEAPDVVAPAPSPEGEKGAGPVPTLAFDLGELPFSLDGQSCSAFARRSDGASFQVNLRCERISAATPDLFGSALRDAAVQGPSATTVRYVLVAREHSEELASDREHERLVEELSRSNRRLSGTLSIVLATLDSEDVMTLFSRVLDEIASTMEATGTIFYVAGSDGYHLRGTSTGLDCPHLARFMSFDRTIDKLTTQQGHALRLRALSPDPEALRQGRLTHREVMDEETGETYQVRVEHMPPFASFIAVPVWFGSHVIAMIEVGWGRMHPTRREDAELLDAVAQYLSVQLVGAFSAMREQREQSLQEASSRIREMLMSQGDVDEEGMALALDDAAATVGAAFVPAELATDGSLMAQVTLPTGALCELDLSSHLSAKGHSDASVVTIDEGSELSCELGREGGPCVGVVVDLGRIEGIRRVFLLLRDADDEPLDELELAFVGRVAEGVKGLAQGGEVRRQQKHIAQALQTGMKNELQDVVGISASGIYSSATQAAVIGGDFYDLIRLPDNRACVIMGDVSGKGVEAASVSAAVKTALGAYSWQGLPPSRMVRLLNEFLLGFSRLETFATLFVGMIDLVTSRITYCSAGHPPAMMVRAKTAEVEALNVQSGVVGAFHDMGYHDGIARFDTGDMLLLYTDGTTEARAIDGSFFGEDGLRDAVVREWALGFEGVLDRLLGDLDVFTDRHLEDDVAMVALRFDGLPDSPQPAATQSDSSQLDSSQPAVSQPGSGQSA</sequence>
<dbReference type="SUPFAM" id="SSF55785">
    <property type="entry name" value="PYP-like sensor domain (PAS domain)"/>
    <property type="match status" value="1"/>
</dbReference>
<evidence type="ECO:0000256" key="1">
    <source>
        <dbReference type="ARBA" id="ARBA00022801"/>
    </source>
</evidence>
<dbReference type="PANTHER" id="PTHR43156">
    <property type="entry name" value="STAGE II SPORULATION PROTEIN E-RELATED"/>
    <property type="match status" value="1"/>
</dbReference>
<keyword evidence="1" id="KW-0378">Hydrolase</keyword>
<dbReference type="AlphaFoldDB" id="A0A1H9QVP9"/>
<dbReference type="InterPro" id="IPR029016">
    <property type="entry name" value="GAF-like_dom_sf"/>
</dbReference>
<accession>A0A1H9QVP9</accession>
<dbReference type="Gene3D" id="3.30.450.20">
    <property type="entry name" value="PAS domain"/>
    <property type="match status" value="1"/>
</dbReference>
<dbReference type="InterPro" id="IPR035965">
    <property type="entry name" value="PAS-like_dom_sf"/>
</dbReference>
<feature type="region of interest" description="Disordered" evidence="2">
    <location>
        <begin position="1"/>
        <end position="33"/>
    </location>
</feature>
<dbReference type="Proteomes" id="UP000199128">
    <property type="component" value="Unassembled WGS sequence"/>
</dbReference>
<dbReference type="PANTHER" id="PTHR43156:SF2">
    <property type="entry name" value="STAGE II SPORULATION PROTEIN E"/>
    <property type="match status" value="1"/>
</dbReference>
<dbReference type="PROSITE" id="PS50112">
    <property type="entry name" value="PAS"/>
    <property type="match status" value="1"/>
</dbReference>
<gene>
    <name evidence="4" type="ORF">SAMN05216446_1579</name>
</gene>